<evidence type="ECO:0000313" key="2">
    <source>
        <dbReference type="Proteomes" id="UP000321832"/>
    </source>
</evidence>
<comment type="caution">
    <text evidence="1">The sequence shown here is derived from an EMBL/GenBank/DDBJ whole genome shotgun (WGS) entry which is preliminary data.</text>
</comment>
<name>A0A5C6U225_9BURK</name>
<dbReference type="AlphaFoldDB" id="A0A5C6U225"/>
<protein>
    <submittedName>
        <fullName evidence="1">Uncharacterized protein</fullName>
    </submittedName>
</protein>
<gene>
    <name evidence="1" type="ORF">FSC37_17645</name>
</gene>
<reference evidence="1 2" key="1">
    <citation type="submission" date="2019-08" db="EMBL/GenBank/DDBJ databases">
        <authorList>
            <person name="Khan S.A."/>
            <person name="Jeon C.O."/>
            <person name="Jeong S.E."/>
        </authorList>
    </citation>
    <scope>NUCLEOTIDE SEQUENCE [LARGE SCALE GENOMIC DNA]</scope>
    <source>
        <strain evidence="2">IMCC1728</strain>
    </source>
</reference>
<evidence type="ECO:0000313" key="1">
    <source>
        <dbReference type="EMBL" id="TXC66934.1"/>
    </source>
</evidence>
<dbReference type="EMBL" id="VOPW01000001">
    <property type="protein sequence ID" value="TXC66934.1"/>
    <property type="molecule type" value="Genomic_DNA"/>
</dbReference>
<proteinExistence type="predicted"/>
<organism evidence="1 2">
    <name type="scientific">Piscinibacter aquaticus</name>
    <dbReference type="NCBI Taxonomy" id="392597"/>
    <lineage>
        <taxon>Bacteria</taxon>
        <taxon>Pseudomonadati</taxon>
        <taxon>Pseudomonadota</taxon>
        <taxon>Betaproteobacteria</taxon>
        <taxon>Burkholderiales</taxon>
        <taxon>Sphaerotilaceae</taxon>
        <taxon>Piscinibacter</taxon>
    </lineage>
</organism>
<sequence length="303" mass="33785">MIGQQIARFASGRLRQSHERLQLDDTLKGVLAHRHRETQSRGIVLKPSLKQAEVIVDASLLFSLLNTVLDWALSHAQSNIEFRIDIKAWPQHAQLVCRFAHRPADQIGEGDRPPEAASLESLSWRLLEQTAWTMGLPLDRRDDALYSTLTLEFPRTATDEIEGVSTVELDEGFAPSTNSKPLAGSHVLVVASRRDLRVQIRDALRNMGTVIDFVSSVDEASEFCRDGLPHAMIIESIQRGEKFAHLRDEISNEVPDFVFIEIIEEGNTFEMSGFSGSNVARVGRDVIDSSLPSALMFELSKGL</sequence>
<dbReference type="Proteomes" id="UP000321832">
    <property type="component" value="Unassembled WGS sequence"/>
</dbReference>
<keyword evidence="2" id="KW-1185">Reference proteome</keyword>
<accession>A0A5C6U225</accession>